<organism evidence="1 2">
    <name type="scientific">Aerophobetes bacterium</name>
    <dbReference type="NCBI Taxonomy" id="2030807"/>
    <lineage>
        <taxon>Bacteria</taxon>
        <taxon>Candidatus Aerophobota</taxon>
    </lineage>
</organism>
<proteinExistence type="predicted"/>
<protein>
    <recommendedName>
        <fullName evidence="3">LPS-assembly protein LptD</fullName>
    </recommendedName>
</protein>
<dbReference type="GO" id="GO:0009279">
    <property type="term" value="C:cell outer membrane"/>
    <property type="evidence" value="ECO:0007669"/>
    <property type="project" value="TreeGrafter"/>
</dbReference>
<evidence type="ECO:0008006" key="3">
    <source>
        <dbReference type="Google" id="ProtNLM"/>
    </source>
</evidence>
<dbReference type="EMBL" id="QMQA01000254">
    <property type="protein sequence ID" value="RLE11415.1"/>
    <property type="molecule type" value="Genomic_DNA"/>
</dbReference>
<gene>
    <name evidence="1" type="ORF">DRJ04_08095</name>
</gene>
<evidence type="ECO:0000313" key="2">
    <source>
        <dbReference type="Proteomes" id="UP000280417"/>
    </source>
</evidence>
<dbReference type="PANTHER" id="PTHR30189:SF1">
    <property type="entry name" value="LPS-ASSEMBLY PROTEIN LPTD"/>
    <property type="match status" value="1"/>
</dbReference>
<reference evidence="1 2" key="1">
    <citation type="submission" date="2018-06" db="EMBL/GenBank/DDBJ databases">
        <title>Extensive metabolic versatility and redundancy in microbially diverse, dynamic hydrothermal sediments.</title>
        <authorList>
            <person name="Dombrowski N."/>
            <person name="Teske A."/>
            <person name="Baker B.J."/>
        </authorList>
    </citation>
    <scope>NUCLEOTIDE SEQUENCE [LARGE SCALE GENOMIC DNA]</scope>
    <source>
        <strain evidence="1">B3_G15</strain>
    </source>
</reference>
<dbReference type="InterPro" id="IPR050218">
    <property type="entry name" value="LptD"/>
</dbReference>
<sequence length="583" mass="69150">KVNLKTLDLEAEGKVNLSIGTRRLKGKSLKYNLKKREGEVLSPEGKEGPILYKAQRVNLMPEKVELSGADVTTCDFSPPHYKIKAKTIMMDFKEEVIVARNATLYVGRYPLFWAPVIVRYLHRENRIMMPSIGYSDFSGWYVKTGYYYYISPRLYGTFHLDWREKKGFAEGIDASYRMEKGEGEIRTYFIKEKDTQNERWRLKLAHNYRFSRSTSLKINFDRVSDAEFLEDYFPEEDEEIPPSFLSLEHRKPAYNVNFLLEPEVNPFNYQTSIQRLPSLTLSFSPQKIGKTGLYLGKGMEATSFKKGEEEFLRTDAFADLSYPFYAFRYLKFQPKAGYHLFWYRDREGKEAWRRIPYQEIVVSSSIKRGTPDRWEYQLEPSVGWYHSSEERDDFTLPFDLEEYEKKTEDIHPPNLIKLGIKNSFYYKGKSFSSGNLTIGYNLTEEKKGFSFLEGEFYLTPPFPFLNYAKFYFYYDFYDEEYEKLAHSLDLKGKMWHLNLGLKKDVDEGINDFTIQADVNLGRKWKVSGYGKYDLIENQLSEERYTIWRDLHCWGVQLSYQRKPETDYSIMFYIKAFPQYWIKF</sequence>
<feature type="non-terminal residue" evidence="1">
    <location>
        <position position="1"/>
    </location>
</feature>
<name>A0A662D7L8_UNCAE</name>
<dbReference type="PANTHER" id="PTHR30189">
    <property type="entry name" value="LPS-ASSEMBLY PROTEIN"/>
    <property type="match status" value="1"/>
</dbReference>
<evidence type="ECO:0000313" key="1">
    <source>
        <dbReference type="EMBL" id="RLE11415.1"/>
    </source>
</evidence>
<dbReference type="GO" id="GO:1990351">
    <property type="term" value="C:transporter complex"/>
    <property type="evidence" value="ECO:0007669"/>
    <property type="project" value="TreeGrafter"/>
</dbReference>
<dbReference type="AlphaFoldDB" id="A0A662D7L8"/>
<comment type="caution">
    <text evidence="1">The sequence shown here is derived from an EMBL/GenBank/DDBJ whole genome shotgun (WGS) entry which is preliminary data.</text>
</comment>
<dbReference type="Proteomes" id="UP000280417">
    <property type="component" value="Unassembled WGS sequence"/>
</dbReference>
<accession>A0A662D7L8</accession>